<reference evidence="2" key="1">
    <citation type="submission" date="2015-09" db="EMBL/GenBank/DDBJ databases">
        <authorList>
            <person name="Bertelli C."/>
        </authorList>
    </citation>
    <scope>NUCLEOTIDE SEQUENCE [LARGE SCALE GENOMIC DNA]</scope>
    <source>
        <strain evidence="2">KNic</strain>
    </source>
</reference>
<dbReference type="PANTHER" id="PTHR37816:SF3">
    <property type="entry name" value="MODULATES DNA TOPOLOGY"/>
    <property type="match status" value="1"/>
</dbReference>
<dbReference type="InterPro" id="IPR052922">
    <property type="entry name" value="Cytidylate_Kinase-2"/>
</dbReference>
<dbReference type="InterPro" id="IPR027417">
    <property type="entry name" value="P-loop_NTPase"/>
</dbReference>
<dbReference type="AlphaFoldDB" id="A0A0U5CSL4"/>
<evidence type="ECO:0000313" key="1">
    <source>
        <dbReference type="EMBL" id="CUI18028.1"/>
    </source>
</evidence>
<dbReference type="SUPFAM" id="SSF52540">
    <property type="entry name" value="P-loop containing nucleoside triphosphate hydrolases"/>
    <property type="match status" value="1"/>
</dbReference>
<evidence type="ECO:0000313" key="2">
    <source>
        <dbReference type="Proteomes" id="UP000069902"/>
    </source>
</evidence>
<dbReference type="PANTHER" id="PTHR37816">
    <property type="entry name" value="YALI0E33011P"/>
    <property type="match status" value="1"/>
</dbReference>
<dbReference type="InParanoid" id="A0A0U5CSL4"/>
<dbReference type="Proteomes" id="UP000069902">
    <property type="component" value="Chromosome cPNK"/>
</dbReference>
<protein>
    <submittedName>
        <fullName evidence="1">Uncharacterized protein</fullName>
    </submittedName>
</protein>
<dbReference type="KEGG" id="pnl:PNK_2434"/>
<dbReference type="STRING" id="389348.PNK_2434"/>
<dbReference type="PATRIC" id="fig|389348.3.peg.2727"/>
<sequence length="107" mass="12885">MFEVGGKKRDKQEFIEIQKAMLSEEAWVIEGCSFSTFEMRFAKADVLIYFQLPRLVCFLRLFKRLFNYKKDFGGLRAVTWEILKYTWNFDKEKKNQNRRAQEEVPAN</sequence>
<gene>
    <name evidence="1" type="ORF">PNK_2434</name>
</gene>
<dbReference type="EMBL" id="LN879502">
    <property type="protein sequence ID" value="CUI18028.1"/>
    <property type="molecule type" value="Genomic_DNA"/>
</dbReference>
<proteinExistence type="predicted"/>
<organism evidence="1 2">
    <name type="scientific">Candidatus Protochlamydia naegleriophila</name>
    <dbReference type="NCBI Taxonomy" id="389348"/>
    <lineage>
        <taxon>Bacteria</taxon>
        <taxon>Pseudomonadati</taxon>
        <taxon>Chlamydiota</taxon>
        <taxon>Chlamydiia</taxon>
        <taxon>Parachlamydiales</taxon>
        <taxon>Parachlamydiaceae</taxon>
        <taxon>Candidatus Protochlamydia</taxon>
    </lineage>
</organism>
<keyword evidence="2" id="KW-1185">Reference proteome</keyword>
<name>A0A0U5CSL4_9BACT</name>
<accession>A0A0U5CSL4</accession>